<dbReference type="RefSeq" id="WP_307294800.1">
    <property type="nucleotide sequence ID" value="NZ_JAUSXV010000001.1"/>
</dbReference>
<dbReference type="AlphaFoldDB" id="A0AAW8EWB9"/>
<organism evidence="1 2">
    <name type="scientific">Microbacterium natoriense</name>
    <dbReference type="NCBI Taxonomy" id="284570"/>
    <lineage>
        <taxon>Bacteria</taxon>
        <taxon>Bacillati</taxon>
        <taxon>Actinomycetota</taxon>
        <taxon>Actinomycetes</taxon>
        <taxon>Micrococcales</taxon>
        <taxon>Microbacteriaceae</taxon>
        <taxon>Microbacterium</taxon>
    </lineage>
</organism>
<comment type="caution">
    <text evidence="1">The sequence shown here is derived from an EMBL/GenBank/DDBJ whole genome shotgun (WGS) entry which is preliminary data.</text>
</comment>
<protein>
    <submittedName>
        <fullName evidence="1">Uncharacterized protein</fullName>
    </submittedName>
</protein>
<gene>
    <name evidence="1" type="ORF">QFZ53_001316</name>
</gene>
<accession>A0AAW8EWB9</accession>
<dbReference type="EMBL" id="JAUSXV010000001">
    <property type="protein sequence ID" value="MDQ0647120.1"/>
    <property type="molecule type" value="Genomic_DNA"/>
</dbReference>
<reference evidence="1 2" key="1">
    <citation type="submission" date="2023-07" db="EMBL/GenBank/DDBJ databases">
        <title>Comparative genomics of wheat-associated soil bacteria to identify genetic determinants of phenazine resistance.</title>
        <authorList>
            <person name="Mouncey N."/>
        </authorList>
    </citation>
    <scope>NUCLEOTIDE SEQUENCE [LARGE SCALE GENOMIC DNA]</scope>
    <source>
        <strain evidence="1 2">W4I9-1</strain>
    </source>
</reference>
<sequence length="172" mass="18522">MNAQLKIAGLSPELLGLESVLIGSLPATLMTDDAPDRYTVEAVFTRKTDRDEVAAIQGSEMRAHLSANGFPTVELHVADRRLEIANTNLEELRDGLAAVIAERLAEISATLLEERAIVAHLFQDASDREQHRAAAVAALAESVAFIPRRASGLPDDDARIDDWVEEGGAVLA</sequence>
<evidence type="ECO:0000313" key="2">
    <source>
        <dbReference type="Proteomes" id="UP001244427"/>
    </source>
</evidence>
<dbReference type="Proteomes" id="UP001244427">
    <property type="component" value="Unassembled WGS sequence"/>
</dbReference>
<proteinExistence type="predicted"/>
<keyword evidence="2" id="KW-1185">Reference proteome</keyword>
<name>A0AAW8EWB9_9MICO</name>
<evidence type="ECO:0000313" key="1">
    <source>
        <dbReference type="EMBL" id="MDQ0647120.1"/>
    </source>
</evidence>